<protein>
    <submittedName>
        <fullName evidence="2">Conserved protein</fullName>
    </submittedName>
</protein>
<name>A0A8S0W416_9FIRM</name>
<dbReference type="Proteomes" id="UP000836597">
    <property type="component" value="Chromosome"/>
</dbReference>
<organism evidence="1">
    <name type="scientific">Acididesulfobacillus acetoxydans</name>
    <dbReference type="NCBI Taxonomy" id="1561005"/>
    <lineage>
        <taxon>Bacteria</taxon>
        <taxon>Bacillati</taxon>
        <taxon>Bacillota</taxon>
        <taxon>Clostridia</taxon>
        <taxon>Eubacteriales</taxon>
        <taxon>Peptococcaceae</taxon>
        <taxon>Acididesulfobacillus</taxon>
    </lineage>
</organism>
<accession>A0A8S0W416</accession>
<dbReference type="KEGG" id="aacx:DEACI_2841"/>
<gene>
    <name evidence="1" type="ORF">DEACI_2841</name>
    <name evidence="2" type="ORF">DEACI_3203</name>
</gene>
<dbReference type="EMBL" id="LR746496">
    <property type="protein sequence ID" value="CAA7602168.1"/>
    <property type="molecule type" value="Genomic_DNA"/>
</dbReference>
<dbReference type="AlphaFoldDB" id="A0A8S0W416"/>
<keyword evidence="3" id="KW-1185">Reference proteome</keyword>
<evidence type="ECO:0000313" key="3">
    <source>
        <dbReference type="Proteomes" id="UP001071230"/>
    </source>
</evidence>
<dbReference type="Proteomes" id="UP001071230">
    <property type="component" value="Unassembled WGS sequence"/>
</dbReference>
<dbReference type="EMBL" id="CDGJ01000092">
    <property type="protein sequence ID" value="CEJ08724.1"/>
    <property type="molecule type" value="Genomic_DNA"/>
</dbReference>
<sequence>MTILLLSGCSDSSWAGAGKIVPPANNRSPLQGEWIVKRELETGRRQEGGSQTWVGKTAQFAPDVAALGEYVWHNPDYKIKRVNSTDYLMSKYLNLSSPMVPNGREVYVITLSSAENFLVEVMEIDPSHAIAFIQNRALYLKKVSPQVDLPLIAAIAGGGPLAVEGSSSASSGVLLGLRAPVTAMLNGKPSRQYVYRTLWLASGAGKLRPVLQRQDIFFPRRSGFWQLEVRWVEEAARTEDVFLAYDVATKTPGKEKPALDSGWWSDRAGTLQRKIDYVGNDYVAVENDGEGTWTKGGGTWTKQDLQLLPVDKISSSVGIKLSDLAGKRGAAVFSAARAQASRLLSREGFSDQEADPFEQDFGLIRRNGHWYFQGRINYRGQGKPAHMDFNVNLIPPGKLIFYDTLYLSWQKVKDRVPDAVDAFTSPNRNLALILTKSKLYVYAMQEGQLSGSPEARISLRTGESVVMAEWATGVYVENWEKAFLADGAKVLPQ</sequence>
<evidence type="ECO:0000313" key="2">
    <source>
        <dbReference type="EMBL" id="CEJ08724.1"/>
    </source>
</evidence>
<reference evidence="2" key="1">
    <citation type="submission" date="2014-11" db="EMBL/GenBank/DDBJ databases">
        <authorList>
            <person name="Hornung B.V."/>
        </authorList>
    </citation>
    <scope>NUCLEOTIDE SEQUENCE</scope>
    <source>
        <strain evidence="2">INE</strain>
    </source>
</reference>
<reference evidence="1" key="2">
    <citation type="submission" date="2020-01" db="EMBL/GenBank/DDBJ databases">
        <authorList>
            <person name="Hornung B."/>
        </authorList>
    </citation>
    <scope>NUCLEOTIDE SEQUENCE</scope>
    <source>
        <strain evidence="1">PacBioINE</strain>
    </source>
</reference>
<evidence type="ECO:0000313" key="1">
    <source>
        <dbReference type="EMBL" id="CAA7602168.1"/>
    </source>
</evidence>
<proteinExistence type="predicted"/>